<dbReference type="EMBL" id="CP032707">
    <property type="protein sequence ID" value="AYG95675.1"/>
    <property type="molecule type" value="Genomic_DNA"/>
</dbReference>
<evidence type="ECO:0000256" key="6">
    <source>
        <dbReference type="ARBA" id="ARBA00023004"/>
    </source>
</evidence>
<evidence type="ECO:0000313" key="11">
    <source>
        <dbReference type="Proteomes" id="UP000276984"/>
    </source>
</evidence>
<dbReference type="PROSITE" id="PS00211">
    <property type="entry name" value="ABC_TRANSPORTER_1"/>
    <property type="match status" value="1"/>
</dbReference>
<evidence type="ECO:0000256" key="7">
    <source>
        <dbReference type="ARBA" id="ARBA00023065"/>
    </source>
</evidence>
<dbReference type="Gene3D" id="3.40.50.300">
    <property type="entry name" value="P-loop containing nucleotide triphosphate hydrolases"/>
    <property type="match status" value="1"/>
</dbReference>
<dbReference type="InterPro" id="IPR008995">
    <property type="entry name" value="Mo/tungstate-bd_C_term_dom"/>
</dbReference>
<feature type="domain" description="ABC transporter" evidence="9">
    <location>
        <begin position="10"/>
        <end position="242"/>
    </location>
</feature>
<dbReference type="SUPFAM" id="SSF52540">
    <property type="entry name" value="P-loop containing nucleoside triphosphate hydrolases"/>
    <property type="match status" value="1"/>
</dbReference>
<dbReference type="RefSeq" id="WP_121482809.1">
    <property type="nucleotide sequence ID" value="NZ_CP032707.1"/>
</dbReference>
<dbReference type="InterPro" id="IPR017871">
    <property type="entry name" value="ABC_transporter-like_CS"/>
</dbReference>
<dbReference type="Pfam" id="PF00005">
    <property type="entry name" value="ABC_tran"/>
    <property type="match status" value="1"/>
</dbReference>
<evidence type="ECO:0000256" key="2">
    <source>
        <dbReference type="ARBA" id="ARBA00022475"/>
    </source>
</evidence>
<dbReference type="GO" id="GO:0015408">
    <property type="term" value="F:ABC-type ferric iron transporter activity"/>
    <property type="evidence" value="ECO:0007669"/>
    <property type="project" value="InterPro"/>
</dbReference>
<dbReference type="Proteomes" id="UP000276984">
    <property type="component" value="Chromosome"/>
</dbReference>
<dbReference type="PANTHER" id="PTHR42781:SF4">
    <property type="entry name" value="SPERMIDINE_PUTRESCINE IMPORT ATP-BINDING PROTEIN POTA"/>
    <property type="match status" value="1"/>
</dbReference>
<accession>A0A494RGX1</accession>
<dbReference type="OrthoDB" id="9802264at2"/>
<dbReference type="InterPro" id="IPR003593">
    <property type="entry name" value="AAA+_ATPase"/>
</dbReference>
<keyword evidence="2" id="KW-1003">Cell membrane</keyword>
<dbReference type="SMART" id="SM00382">
    <property type="entry name" value="AAA"/>
    <property type="match status" value="1"/>
</dbReference>
<keyword evidence="4" id="KW-0547">Nucleotide-binding</keyword>
<keyword evidence="11" id="KW-1185">Reference proteome</keyword>
<keyword evidence="6" id="KW-0408">Iron</keyword>
<evidence type="ECO:0000256" key="8">
    <source>
        <dbReference type="ARBA" id="ARBA00023136"/>
    </source>
</evidence>
<evidence type="ECO:0000256" key="4">
    <source>
        <dbReference type="ARBA" id="ARBA00022741"/>
    </source>
</evidence>
<keyword evidence="3" id="KW-0410">Iron transport</keyword>
<dbReference type="InterPro" id="IPR015853">
    <property type="entry name" value="ABC_transpr_FbpC"/>
</dbReference>
<dbReference type="InterPro" id="IPR013611">
    <property type="entry name" value="Transp-assoc_OB_typ2"/>
</dbReference>
<reference evidence="10 11" key="1">
    <citation type="submission" date="2018-10" db="EMBL/GenBank/DDBJ databases">
        <title>Complete genome sequence of Brevundimonas naejangsanensis BRV3.</title>
        <authorList>
            <person name="Berrios L."/>
            <person name="Ely B."/>
        </authorList>
    </citation>
    <scope>NUCLEOTIDE SEQUENCE [LARGE SCALE GENOMIC DNA]</scope>
    <source>
        <strain evidence="10 11">BRV3</strain>
    </source>
</reference>
<dbReference type="GO" id="GO:0015697">
    <property type="term" value="P:quaternary ammonium group transport"/>
    <property type="evidence" value="ECO:0007669"/>
    <property type="project" value="UniProtKB-ARBA"/>
</dbReference>
<dbReference type="PROSITE" id="PS50893">
    <property type="entry name" value="ABC_TRANSPORTER_2"/>
    <property type="match status" value="1"/>
</dbReference>
<dbReference type="SUPFAM" id="SSF50331">
    <property type="entry name" value="MOP-like"/>
    <property type="match status" value="1"/>
</dbReference>
<dbReference type="GO" id="GO:0043190">
    <property type="term" value="C:ATP-binding cassette (ABC) transporter complex"/>
    <property type="evidence" value="ECO:0007669"/>
    <property type="project" value="InterPro"/>
</dbReference>
<dbReference type="PANTHER" id="PTHR42781">
    <property type="entry name" value="SPERMIDINE/PUTRESCINE IMPORT ATP-BINDING PROTEIN POTA"/>
    <property type="match status" value="1"/>
</dbReference>
<keyword evidence="7" id="KW-0406">Ion transport</keyword>
<dbReference type="GO" id="GO:0016887">
    <property type="term" value="F:ATP hydrolysis activity"/>
    <property type="evidence" value="ECO:0007669"/>
    <property type="project" value="InterPro"/>
</dbReference>
<name>A0A494RGX1_9CAUL</name>
<dbReference type="CDD" id="cd03259">
    <property type="entry name" value="ABC_Carb_Solutes_like"/>
    <property type="match status" value="1"/>
</dbReference>
<dbReference type="GO" id="GO:0005524">
    <property type="term" value="F:ATP binding"/>
    <property type="evidence" value="ECO:0007669"/>
    <property type="project" value="UniProtKB-KW"/>
</dbReference>
<evidence type="ECO:0000259" key="9">
    <source>
        <dbReference type="PROSITE" id="PS50893"/>
    </source>
</evidence>
<gene>
    <name evidence="10" type="ORF">D8I30_11145</name>
</gene>
<dbReference type="InterPro" id="IPR003439">
    <property type="entry name" value="ABC_transporter-like_ATP-bd"/>
</dbReference>
<evidence type="ECO:0000256" key="3">
    <source>
        <dbReference type="ARBA" id="ARBA00022496"/>
    </source>
</evidence>
<proteinExistence type="predicted"/>
<organism evidence="10 11">
    <name type="scientific">Brevundimonas naejangsanensis</name>
    <dbReference type="NCBI Taxonomy" id="588932"/>
    <lineage>
        <taxon>Bacteria</taxon>
        <taxon>Pseudomonadati</taxon>
        <taxon>Pseudomonadota</taxon>
        <taxon>Alphaproteobacteria</taxon>
        <taxon>Caulobacterales</taxon>
        <taxon>Caulobacteraceae</taxon>
        <taxon>Brevundimonas</taxon>
    </lineage>
</organism>
<dbReference type="Pfam" id="PF08402">
    <property type="entry name" value="TOBE_2"/>
    <property type="match status" value="1"/>
</dbReference>
<keyword evidence="1" id="KW-0813">Transport</keyword>
<protein>
    <submittedName>
        <fullName evidence="10">ABC transporter ATP-binding protein</fullName>
    </submittedName>
</protein>
<evidence type="ECO:0000256" key="5">
    <source>
        <dbReference type="ARBA" id="ARBA00022840"/>
    </source>
</evidence>
<evidence type="ECO:0000256" key="1">
    <source>
        <dbReference type="ARBA" id="ARBA00022448"/>
    </source>
</evidence>
<dbReference type="InterPro" id="IPR050093">
    <property type="entry name" value="ABC_SmlMolc_Importer"/>
</dbReference>
<evidence type="ECO:0000313" key="10">
    <source>
        <dbReference type="EMBL" id="AYG95675.1"/>
    </source>
</evidence>
<dbReference type="AlphaFoldDB" id="A0A494RGX1"/>
<keyword evidence="5 10" id="KW-0067">ATP-binding</keyword>
<dbReference type="FunFam" id="3.40.50.300:FF:000425">
    <property type="entry name" value="Probable ABC transporter, ATP-binding subunit"/>
    <property type="match status" value="1"/>
</dbReference>
<sequence>MTATGNAPALTVRGATRRFGARLAVDGVDLDLHAGRITALLGPSGCGKSTLLRMIAGLEPMDGGTIHAEGRLLADATRATPPETRGVGLVFQDYALFPHLSVADNVAFGLKDRPRAERRRTALEWLDTVHLADRADAWPHMLSGGEQQRVALVRALARRPHTVLLDEPFSGLDRHLKSEVRQTLMGALRAADAAVLMVTHDAEEALLMADDLALMDKGRILQTGAPDDAYLRPVSPAAARLLGETELLAAEVRSGVATTAFGALPAPDAPDGPAWAMIRPGDVRISIDGVPARVAAVAFGGPFIEIKVQADGQTLRLRTTDPAPAVGEAIQVTLAADRARLYPRP</sequence>
<keyword evidence="8" id="KW-0472">Membrane</keyword>
<dbReference type="InterPro" id="IPR027417">
    <property type="entry name" value="P-loop_NTPase"/>
</dbReference>